<protein>
    <recommendedName>
        <fullName evidence="2">Fibronectin type-III domain-containing protein</fullName>
    </recommendedName>
</protein>
<dbReference type="STRING" id="42253.NITMOv2_3197"/>
<dbReference type="SUPFAM" id="SSF49265">
    <property type="entry name" value="Fibronectin type III"/>
    <property type="match status" value="1"/>
</dbReference>
<dbReference type="OrthoDB" id="9803398at2"/>
<dbReference type="Gene3D" id="2.60.40.10">
    <property type="entry name" value="Immunoglobulins"/>
    <property type="match status" value="1"/>
</dbReference>
<evidence type="ECO:0000256" key="1">
    <source>
        <dbReference type="SAM" id="SignalP"/>
    </source>
</evidence>
<feature type="chain" id="PRO_5005477000" description="Fibronectin type-III domain-containing protein" evidence="1">
    <location>
        <begin position="25"/>
        <end position="124"/>
    </location>
</feature>
<gene>
    <name evidence="3" type="ORF">NITMOv2_3197</name>
</gene>
<evidence type="ECO:0000313" key="3">
    <source>
        <dbReference type="EMBL" id="ALA59596.1"/>
    </source>
</evidence>
<dbReference type="PATRIC" id="fig|42253.5.peg.3151"/>
<dbReference type="PROSITE" id="PS50853">
    <property type="entry name" value="FN3"/>
    <property type="match status" value="1"/>
</dbReference>
<evidence type="ECO:0000259" key="2">
    <source>
        <dbReference type="PROSITE" id="PS50853"/>
    </source>
</evidence>
<dbReference type="InterPro" id="IPR013783">
    <property type="entry name" value="Ig-like_fold"/>
</dbReference>
<dbReference type="AlphaFoldDB" id="A0A0K2GF66"/>
<evidence type="ECO:0000313" key="4">
    <source>
        <dbReference type="Proteomes" id="UP000069205"/>
    </source>
</evidence>
<dbReference type="CDD" id="cd00063">
    <property type="entry name" value="FN3"/>
    <property type="match status" value="1"/>
</dbReference>
<accession>A0A0K2GF66</accession>
<dbReference type="SMART" id="SM00060">
    <property type="entry name" value="FN3"/>
    <property type="match status" value="1"/>
</dbReference>
<keyword evidence="4" id="KW-1185">Reference proteome</keyword>
<dbReference type="EMBL" id="CP011801">
    <property type="protein sequence ID" value="ALA59596.1"/>
    <property type="molecule type" value="Genomic_DNA"/>
</dbReference>
<dbReference type="KEGG" id="nmv:NITMOv2_3197"/>
<name>A0A0K2GF66_NITMO</name>
<dbReference type="PROSITE" id="PS51257">
    <property type="entry name" value="PROKAR_LIPOPROTEIN"/>
    <property type="match status" value="1"/>
</dbReference>
<feature type="domain" description="Fibronectin type-III" evidence="2">
    <location>
        <begin position="29"/>
        <end position="122"/>
    </location>
</feature>
<feature type="signal peptide" evidence="1">
    <location>
        <begin position="1"/>
        <end position="24"/>
    </location>
</feature>
<keyword evidence="1" id="KW-0732">Signal</keyword>
<organism evidence="3 4">
    <name type="scientific">Nitrospira moscoviensis</name>
    <dbReference type="NCBI Taxonomy" id="42253"/>
    <lineage>
        <taxon>Bacteria</taxon>
        <taxon>Pseudomonadati</taxon>
        <taxon>Nitrospirota</taxon>
        <taxon>Nitrospiria</taxon>
        <taxon>Nitrospirales</taxon>
        <taxon>Nitrospiraceae</taxon>
        <taxon>Nitrospira</taxon>
    </lineage>
</organism>
<dbReference type="Proteomes" id="UP000069205">
    <property type="component" value="Chromosome"/>
</dbReference>
<dbReference type="InterPro" id="IPR036116">
    <property type="entry name" value="FN3_sf"/>
</dbReference>
<sequence>MNNVSRSIGSLVLSGMLLSLTACGGGEGGPAVTTSATPTGAMASLEWDPVADPTVYAYNVHFGKQSSGQAGSCNYEESVSVSSPSATITGLDPNTTYYFSVSAYNGLDSACSNEVSTVTPPSQT</sequence>
<reference evidence="3 4" key="1">
    <citation type="journal article" date="2015" name="Proc. Natl. Acad. Sci. U.S.A.">
        <title>Expanded metabolic versatility of ubiquitous nitrite-oxidizing bacteria from the genus Nitrospira.</title>
        <authorList>
            <person name="Koch H."/>
            <person name="Lucker S."/>
            <person name="Albertsen M."/>
            <person name="Kitzinger K."/>
            <person name="Herbold C."/>
            <person name="Spieck E."/>
            <person name="Nielsen P.H."/>
            <person name="Wagner M."/>
            <person name="Daims H."/>
        </authorList>
    </citation>
    <scope>NUCLEOTIDE SEQUENCE [LARGE SCALE GENOMIC DNA]</scope>
    <source>
        <strain evidence="3 4">NSP M-1</strain>
    </source>
</reference>
<dbReference type="InterPro" id="IPR003961">
    <property type="entry name" value="FN3_dom"/>
</dbReference>
<proteinExistence type="predicted"/>
<dbReference type="Pfam" id="PF00041">
    <property type="entry name" value="fn3"/>
    <property type="match status" value="1"/>
</dbReference>